<reference evidence="4" key="1">
    <citation type="submission" date="2017-09" db="EMBL/GenBank/DDBJ databases">
        <authorList>
            <person name="Varghese N."/>
            <person name="Submissions S."/>
        </authorList>
    </citation>
    <scope>NUCLEOTIDE SEQUENCE [LARGE SCALE GENOMIC DNA]</scope>
    <source>
        <strain evidence="4">DSM 25885</strain>
    </source>
</reference>
<dbReference type="InterPro" id="IPR023296">
    <property type="entry name" value="Glyco_hydro_beta-prop_sf"/>
</dbReference>
<evidence type="ECO:0000256" key="2">
    <source>
        <dbReference type="ARBA" id="ARBA00023277"/>
    </source>
</evidence>
<dbReference type="OrthoDB" id="9794572at2"/>
<evidence type="ECO:0008006" key="5">
    <source>
        <dbReference type="Google" id="ProtNLM"/>
    </source>
</evidence>
<dbReference type="CDD" id="cd08994">
    <property type="entry name" value="GH43_62_32_68_117_130-like"/>
    <property type="match status" value="1"/>
</dbReference>
<evidence type="ECO:0000256" key="1">
    <source>
        <dbReference type="ARBA" id="ARBA00022651"/>
    </source>
</evidence>
<accession>A0A285MWE9</accession>
<dbReference type="PANTHER" id="PTHR43772">
    <property type="entry name" value="ENDO-1,4-BETA-XYLANASE"/>
    <property type="match status" value="1"/>
</dbReference>
<name>A0A285MWE9_9FLAO</name>
<proteinExistence type="predicted"/>
<gene>
    <name evidence="3" type="ORF">SAMN06265377_3354</name>
</gene>
<keyword evidence="4" id="KW-1185">Reference proteome</keyword>
<keyword evidence="1" id="KW-0624">Polysaccharide degradation</keyword>
<dbReference type="InterPro" id="IPR052176">
    <property type="entry name" value="Glycosyl_Hydrlase_43_Enz"/>
</dbReference>
<dbReference type="AlphaFoldDB" id="A0A285MWE9"/>
<protein>
    <recommendedName>
        <fullName evidence="5">Sucrase</fullName>
    </recommendedName>
</protein>
<dbReference type="SUPFAM" id="SSF75005">
    <property type="entry name" value="Arabinanase/levansucrase/invertase"/>
    <property type="match status" value="2"/>
</dbReference>
<keyword evidence="2" id="KW-0119">Carbohydrate metabolism</keyword>
<organism evidence="3 4">
    <name type="scientific">Flagellimonas pacifica</name>
    <dbReference type="NCBI Taxonomy" id="1247520"/>
    <lineage>
        <taxon>Bacteria</taxon>
        <taxon>Pseudomonadati</taxon>
        <taxon>Bacteroidota</taxon>
        <taxon>Flavobacteriia</taxon>
        <taxon>Flavobacteriales</taxon>
        <taxon>Flavobacteriaceae</taxon>
        <taxon>Flagellimonas</taxon>
    </lineage>
</organism>
<dbReference type="Gene3D" id="2.115.10.20">
    <property type="entry name" value="Glycosyl hydrolase domain, family 43"/>
    <property type="match status" value="1"/>
</dbReference>
<evidence type="ECO:0000313" key="3">
    <source>
        <dbReference type="EMBL" id="SNZ01512.1"/>
    </source>
</evidence>
<keyword evidence="1" id="KW-0858">Xylan degradation</keyword>
<dbReference type="GO" id="GO:0045493">
    <property type="term" value="P:xylan catabolic process"/>
    <property type="evidence" value="ECO:0007669"/>
    <property type="project" value="UniProtKB-KW"/>
</dbReference>
<evidence type="ECO:0000313" key="4">
    <source>
        <dbReference type="Proteomes" id="UP000219048"/>
    </source>
</evidence>
<dbReference type="PANTHER" id="PTHR43772:SF2">
    <property type="entry name" value="PUTATIVE (AFU_ORTHOLOGUE AFUA_2G04480)-RELATED"/>
    <property type="match status" value="1"/>
</dbReference>
<dbReference type="RefSeq" id="WP_097046962.1">
    <property type="nucleotide sequence ID" value="NZ_OBEH01000006.1"/>
</dbReference>
<sequence>MKQGIIFVFFICFFTSMSQEAKDDLYFNDQFLPISKDNIFKTPGYYNWGTSIIKGEDGKYHLFYSRWKKEYSFYGWLTHSEIAHAISKSPSGPWEYEETVLKGRGKKHWDGITAHNPKIKFFDGKYYLYYIGTNLGKKEYSEKDLVETALTGYSHPNWKILRPNQRTGVSVASSLNGPWTRMDQPLIEPSGPITTLTVNPAIDKGKDGKYYLIVKGDKPNEKRFIRNQAIAISNSPSGPFEIQEKAVIDDMDTEDVSMWYDKNLERFYAVFHAHDFIGMITSENGSDWKNSNQYKLLPKSLNLADGSILKPDRMERPFLYQEDGKPKVLALSIKKGDESYSVFVPIKKNKTK</sequence>
<dbReference type="EMBL" id="OBEH01000006">
    <property type="protein sequence ID" value="SNZ01512.1"/>
    <property type="molecule type" value="Genomic_DNA"/>
</dbReference>
<dbReference type="Proteomes" id="UP000219048">
    <property type="component" value="Unassembled WGS sequence"/>
</dbReference>